<protein>
    <submittedName>
        <fullName evidence="1">Uncharacterized protein</fullName>
    </submittedName>
</protein>
<keyword evidence="2" id="KW-1185">Reference proteome</keyword>
<dbReference type="HOGENOM" id="CLU_3385346_0_0_1"/>
<dbReference type="Proteomes" id="UP000015104">
    <property type="component" value="Unassembled WGS sequence"/>
</dbReference>
<dbReference type="AlphaFoldDB" id="T1KEE6"/>
<evidence type="ECO:0000313" key="2">
    <source>
        <dbReference type="Proteomes" id="UP000015104"/>
    </source>
</evidence>
<proteinExistence type="predicted"/>
<accession>T1KEE6</accession>
<reference evidence="2" key="1">
    <citation type="submission" date="2011-08" db="EMBL/GenBank/DDBJ databases">
        <authorList>
            <person name="Rombauts S."/>
        </authorList>
    </citation>
    <scope>NUCLEOTIDE SEQUENCE</scope>
    <source>
        <strain evidence="2">London</strain>
    </source>
</reference>
<dbReference type="EMBL" id="CAEY01002034">
    <property type="status" value="NOT_ANNOTATED_CDS"/>
    <property type="molecule type" value="Genomic_DNA"/>
</dbReference>
<dbReference type="EnsemblMetazoa" id="tetur09g06310.1">
    <property type="protein sequence ID" value="tetur09g06310.1"/>
    <property type="gene ID" value="tetur09g06310"/>
</dbReference>
<evidence type="ECO:0000313" key="1">
    <source>
        <dbReference type="EnsemblMetazoa" id="tetur09g06310.1"/>
    </source>
</evidence>
<organism evidence="1 2">
    <name type="scientific">Tetranychus urticae</name>
    <name type="common">Two-spotted spider mite</name>
    <dbReference type="NCBI Taxonomy" id="32264"/>
    <lineage>
        <taxon>Eukaryota</taxon>
        <taxon>Metazoa</taxon>
        <taxon>Ecdysozoa</taxon>
        <taxon>Arthropoda</taxon>
        <taxon>Chelicerata</taxon>
        <taxon>Arachnida</taxon>
        <taxon>Acari</taxon>
        <taxon>Acariformes</taxon>
        <taxon>Trombidiformes</taxon>
        <taxon>Prostigmata</taxon>
        <taxon>Eleutherengona</taxon>
        <taxon>Raphignathae</taxon>
        <taxon>Tetranychoidea</taxon>
        <taxon>Tetranychidae</taxon>
        <taxon>Tetranychus</taxon>
    </lineage>
</organism>
<name>T1KEE6_TETUR</name>
<sequence>MLIQLFPLLDRNLQLGLTYPLEDRIDPVIGKFH</sequence>
<reference evidence="1" key="2">
    <citation type="submission" date="2015-06" db="UniProtKB">
        <authorList>
            <consortium name="EnsemblMetazoa"/>
        </authorList>
    </citation>
    <scope>IDENTIFICATION</scope>
</reference>